<dbReference type="InterPro" id="IPR000917">
    <property type="entry name" value="Sulfatase_N"/>
</dbReference>
<dbReference type="Gene3D" id="3.40.720.10">
    <property type="entry name" value="Alkaline Phosphatase, subunit A"/>
    <property type="match status" value="1"/>
</dbReference>
<evidence type="ECO:0000313" key="7">
    <source>
        <dbReference type="EMBL" id="MCT8330725.1"/>
    </source>
</evidence>
<dbReference type="InterPro" id="IPR047115">
    <property type="entry name" value="ARSB"/>
</dbReference>
<protein>
    <submittedName>
        <fullName evidence="7">Arylsulfatase</fullName>
    </submittedName>
</protein>
<dbReference type="PANTHER" id="PTHR10342:SF274">
    <property type="entry name" value="ARYLSULFATASE B"/>
    <property type="match status" value="1"/>
</dbReference>
<evidence type="ECO:0000259" key="6">
    <source>
        <dbReference type="Pfam" id="PF00884"/>
    </source>
</evidence>
<accession>A0ABT2NTA1</accession>
<evidence type="ECO:0000256" key="1">
    <source>
        <dbReference type="ARBA" id="ARBA00008779"/>
    </source>
</evidence>
<keyword evidence="8" id="KW-1185">Reference proteome</keyword>
<dbReference type="Pfam" id="PF00884">
    <property type="entry name" value="Sulfatase"/>
    <property type="match status" value="1"/>
</dbReference>
<gene>
    <name evidence="7" type="ORF">N5I32_14465</name>
</gene>
<dbReference type="SUPFAM" id="SSF53649">
    <property type="entry name" value="Alkaline phosphatase-like"/>
    <property type="match status" value="1"/>
</dbReference>
<dbReference type="InterPro" id="IPR017850">
    <property type="entry name" value="Alkaline_phosphatase_core_sf"/>
</dbReference>
<evidence type="ECO:0000313" key="8">
    <source>
        <dbReference type="Proteomes" id="UP001205601"/>
    </source>
</evidence>
<dbReference type="PROSITE" id="PS00523">
    <property type="entry name" value="SULFATASE_1"/>
    <property type="match status" value="1"/>
</dbReference>
<dbReference type="PROSITE" id="PS00149">
    <property type="entry name" value="SULFATASE_2"/>
    <property type="match status" value="1"/>
</dbReference>
<dbReference type="InterPro" id="IPR024607">
    <property type="entry name" value="Sulfatase_CS"/>
</dbReference>
<name>A0ABT2NTA1_9RHOB</name>
<dbReference type="Gene3D" id="3.30.1120.10">
    <property type="match status" value="1"/>
</dbReference>
<evidence type="ECO:0000256" key="4">
    <source>
        <dbReference type="ARBA" id="ARBA00022837"/>
    </source>
</evidence>
<keyword evidence="2" id="KW-0479">Metal-binding</keyword>
<comment type="caution">
    <text evidence="7">The sequence shown here is derived from an EMBL/GenBank/DDBJ whole genome shotgun (WGS) entry which is preliminary data.</text>
</comment>
<keyword evidence="3" id="KW-0378">Hydrolase</keyword>
<keyword evidence="5" id="KW-0325">Glycoprotein</keyword>
<dbReference type="PANTHER" id="PTHR10342">
    <property type="entry name" value="ARYLSULFATASE"/>
    <property type="match status" value="1"/>
</dbReference>
<dbReference type="EMBL" id="JAOCQF010000002">
    <property type="protein sequence ID" value="MCT8330725.1"/>
    <property type="molecule type" value="Genomic_DNA"/>
</dbReference>
<keyword evidence="4" id="KW-0106">Calcium</keyword>
<sequence length="468" mass="50394">MSAGAAAGFLADGMFHPAAAADGTAPNIVYIVIDDAGFADVGFNGATDIKTPNLDALAAEGARLEQFYTQPMCTPTRAALMTGRYPLRYGLQIGVIPGAGQYGLALDEKLLPEYLREAGYKTAMSGKWHIGHAKVEFLPPQRGFDSFYGATVGEIDHFEHASHGVPDWYRDNTPIEEEGFDNTLFGAEAVRVINDHDTSSPLFLYLAFTAPHTPWQAPQEYIDRFADIPDENRRLFAAMMAVVDDEVGKVVAALEEKGMRDNTLIVFHSDNGGTRDSMFSGDTPVQGNMPADNGPFRAGKGTVYEGGTRVAACANWPGKIQPGNVNGMMHVVDMLPTIAGLAGIELNGEKPLDGMDVWATLSQGAASPRTEIVYNIDPLSGAVRQGDMKLVWVAALPGSIELFDLSADPGEGTNIAEANPEVVTQLQARIVQLAKEMAPPLLIREAIRLTYYVPPEMADTQELFSIGD</sequence>
<proteinExistence type="inferred from homology"/>
<reference evidence="8" key="1">
    <citation type="submission" date="2023-07" db="EMBL/GenBank/DDBJ databases">
        <title>Defluviimonas sediminis sp. nov., isolated from mangrove sediment.</title>
        <authorList>
            <person name="Liu L."/>
            <person name="Li J."/>
            <person name="Huang Y."/>
            <person name="Pan J."/>
            <person name="Li M."/>
        </authorList>
    </citation>
    <scope>NUCLEOTIDE SEQUENCE [LARGE SCALE GENOMIC DNA]</scope>
    <source>
        <strain evidence="8">FT324</strain>
    </source>
</reference>
<dbReference type="CDD" id="cd16029">
    <property type="entry name" value="4-S"/>
    <property type="match status" value="1"/>
</dbReference>
<evidence type="ECO:0000256" key="5">
    <source>
        <dbReference type="ARBA" id="ARBA00023180"/>
    </source>
</evidence>
<dbReference type="Proteomes" id="UP001205601">
    <property type="component" value="Unassembled WGS sequence"/>
</dbReference>
<organism evidence="7 8">
    <name type="scientific">Albidovulum sediminis</name>
    <dbReference type="NCBI Taxonomy" id="3066345"/>
    <lineage>
        <taxon>Bacteria</taxon>
        <taxon>Pseudomonadati</taxon>
        <taxon>Pseudomonadota</taxon>
        <taxon>Alphaproteobacteria</taxon>
        <taxon>Rhodobacterales</taxon>
        <taxon>Paracoccaceae</taxon>
        <taxon>Albidovulum</taxon>
    </lineage>
</organism>
<evidence type="ECO:0000256" key="3">
    <source>
        <dbReference type="ARBA" id="ARBA00022801"/>
    </source>
</evidence>
<dbReference type="RefSeq" id="WP_261496578.1">
    <property type="nucleotide sequence ID" value="NZ_JAOCQF010000002.1"/>
</dbReference>
<evidence type="ECO:0000256" key="2">
    <source>
        <dbReference type="ARBA" id="ARBA00022723"/>
    </source>
</evidence>
<comment type="similarity">
    <text evidence="1">Belongs to the sulfatase family.</text>
</comment>
<feature type="domain" description="Sulfatase N-terminal" evidence="6">
    <location>
        <begin position="26"/>
        <end position="344"/>
    </location>
</feature>